<accession>A0A9D4N3P4</accession>
<keyword evidence="2" id="KW-1185">Reference proteome</keyword>
<reference evidence="1" key="2">
    <citation type="submission" date="2020-11" db="EMBL/GenBank/DDBJ databases">
        <authorList>
            <person name="McCartney M.A."/>
            <person name="Auch B."/>
            <person name="Kono T."/>
            <person name="Mallez S."/>
            <person name="Becker A."/>
            <person name="Gohl D.M."/>
            <person name="Silverstein K.A.T."/>
            <person name="Koren S."/>
            <person name="Bechman K.B."/>
            <person name="Herman A."/>
            <person name="Abrahante J.E."/>
            <person name="Garbe J."/>
        </authorList>
    </citation>
    <scope>NUCLEOTIDE SEQUENCE</scope>
    <source>
        <strain evidence="1">Duluth1</strain>
        <tissue evidence="1">Whole animal</tissue>
    </source>
</reference>
<name>A0A9D4N3P4_DREPO</name>
<protein>
    <submittedName>
        <fullName evidence="1">Uncharacterized protein</fullName>
    </submittedName>
</protein>
<dbReference type="EMBL" id="JAIWYP010000001">
    <property type="protein sequence ID" value="KAH3887231.1"/>
    <property type="molecule type" value="Genomic_DNA"/>
</dbReference>
<dbReference type="AlphaFoldDB" id="A0A9D4N3P4"/>
<organism evidence="1 2">
    <name type="scientific">Dreissena polymorpha</name>
    <name type="common">Zebra mussel</name>
    <name type="synonym">Mytilus polymorpha</name>
    <dbReference type="NCBI Taxonomy" id="45954"/>
    <lineage>
        <taxon>Eukaryota</taxon>
        <taxon>Metazoa</taxon>
        <taxon>Spiralia</taxon>
        <taxon>Lophotrochozoa</taxon>
        <taxon>Mollusca</taxon>
        <taxon>Bivalvia</taxon>
        <taxon>Autobranchia</taxon>
        <taxon>Heteroconchia</taxon>
        <taxon>Euheterodonta</taxon>
        <taxon>Imparidentia</taxon>
        <taxon>Neoheterodontei</taxon>
        <taxon>Myida</taxon>
        <taxon>Dreissenoidea</taxon>
        <taxon>Dreissenidae</taxon>
        <taxon>Dreissena</taxon>
    </lineage>
</organism>
<proteinExistence type="predicted"/>
<reference evidence="1" key="1">
    <citation type="journal article" date="2019" name="bioRxiv">
        <title>The Genome of the Zebra Mussel, Dreissena polymorpha: A Resource for Invasive Species Research.</title>
        <authorList>
            <person name="McCartney M.A."/>
            <person name="Auch B."/>
            <person name="Kono T."/>
            <person name="Mallez S."/>
            <person name="Zhang Y."/>
            <person name="Obille A."/>
            <person name="Becker A."/>
            <person name="Abrahante J.E."/>
            <person name="Garbe J."/>
            <person name="Badalamenti J.P."/>
            <person name="Herman A."/>
            <person name="Mangelson H."/>
            <person name="Liachko I."/>
            <person name="Sullivan S."/>
            <person name="Sone E.D."/>
            <person name="Koren S."/>
            <person name="Silverstein K.A.T."/>
            <person name="Beckman K.B."/>
            <person name="Gohl D.M."/>
        </authorList>
    </citation>
    <scope>NUCLEOTIDE SEQUENCE</scope>
    <source>
        <strain evidence="1">Duluth1</strain>
        <tissue evidence="1">Whole animal</tissue>
    </source>
</reference>
<dbReference type="Proteomes" id="UP000828390">
    <property type="component" value="Unassembled WGS sequence"/>
</dbReference>
<comment type="caution">
    <text evidence="1">The sequence shown here is derived from an EMBL/GenBank/DDBJ whole genome shotgun (WGS) entry which is preliminary data.</text>
</comment>
<evidence type="ECO:0000313" key="2">
    <source>
        <dbReference type="Proteomes" id="UP000828390"/>
    </source>
</evidence>
<evidence type="ECO:0000313" key="1">
    <source>
        <dbReference type="EMBL" id="KAH3887231.1"/>
    </source>
</evidence>
<gene>
    <name evidence="1" type="ORF">DPMN_011247</name>
</gene>
<sequence length="60" mass="6576">MYSTANVEQIYFAIRGVKAQRVVAESAVEATSVYGGMSPFATMLCICPPRQEANRNMTQS</sequence>